<keyword evidence="1" id="KW-0732">Signal</keyword>
<dbReference type="SUPFAM" id="SSF51126">
    <property type="entry name" value="Pectin lyase-like"/>
    <property type="match status" value="1"/>
</dbReference>
<dbReference type="InterPro" id="IPR011050">
    <property type="entry name" value="Pectin_lyase_fold/virulence"/>
</dbReference>
<dbReference type="EMBL" id="CP035704">
    <property type="protein sequence ID" value="QBB71459.1"/>
    <property type="molecule type" value="Genomic_DNA"/>
</dbReference>
<dbReference type="KEGG" id="xbc:ELE36_14435"/>
<evidence type="ECO:0000313" key="3">
    <source>
        <dbReference type="Proteomes" id="UP000291562"/>
    </source>
</evidence>
<evidence type="ECO:0000256" key="1">
    <source>
        <dbReference type="SAM" id="SignalP"/>
    </source>
</evidence>
<organism evidence="2 3">
    <name type="scientific">Pseudolysobacter antarcticus</name>
    <dbReference type="NCBI Taxonomy" id="2511995"/>
    <lineage>
        <taxon>Bacteria</taxon>
        <taxon>Pseudomonadati</taxon>
        <taxon>Pseudomonadota</taxon>
        <taxon>Gammaproteobacteria</taxon>
        <taxon>Lysobacterales</taxon>
        <taxon>Rhodanobacteraceae</taxon>
        <taxon>Pseudolysobacter</taxon>
    </lineage>
</organism>
<dbReference type="SMART" id="SM00710">
    <property type="entry name" value="PbH1"/>
    <property type="match status" value="6"/>
</dbReference>
<proteinExistence type="predicted"/>
<dbReference type="InterPro" id="IPR059226">
    <property type="entry name" value="Choice_anch_Q_dom"/>
</dbReference>
<dbReference type="RefSeq" id="WP_129834481.1">
    <property type="nucleotide sequence ID" value="NZ_CP035704.1"/>
</dbReference>
<evidence type="ECO:0008006" key="4">
    <source>
        <dbReference type="Google" id="ProtNLM"/>
    </source>
</evidence>
<name>A0A411HLQ3_9GAMM</name>
<dbReference type="NCBIfam" id="NF041518">
    <property type="entry name" value="choice_anch_Q"/>
    <property type="match status" value="1"/>
</dbReference>
<feature type="signal peptide" evidence="1">
    <location>
        <begin position="1"/>
        <end position="24"/>
    </location>
</feature>
<gene>
    <name evidence="2" type="ORF">ELE36_14435</name>
</gene>
<accession>A0A411HLQ3</accession>
<dbReference type="InterPro" id="IPR012334">
    <property type="entry name" value="Pectin_lyas_fold"/>
</dbReference>
<dbReference type="Gene3D" id="2.160.20.10">
    <property type="entry name" value="Single-stranded right-handed beta-helix, Pectin lyase-like"/>
    <property type="match status" value="1"/>
</dbReference>
<reference evidence="2 3" key="1">
    <citation type="submission" date="2019-01" db="EMBL/GenBank/DDBJ databases">
        <title>Pseudolysobacter antarctica gen. nov., sp. nov., isolated from Fildes Peninsula, Antarctica.</title>
        <authorList>
            <person name="Wei Z."/>
            <person name="Peng F."/>
        </authorList>
    </citation>
    <scope>NUCLEOTIDE SEQUENCE [LARGE SCALE GENOMIC DNA]</scope>
    <source>
        <strain evidence="2 3">AQ6-296</strain>
    </source>
</reference>
<protein>
    <recommendedName>
        <fullName evidence="4">Right-handed parallel beta-helix repeat-containing protein</fullName>
    </recommendedName>
</protein>
<keyword evidence="3" id="KW-1185">Reference proteome</keyword>
<dbReference type="OrthoDB" id="254354at2"/>
<dbReference type="Proteomes" id="UP000291562">
    <property type="component" value="Chromosome"/>
</dbReference>
<dbReference type="InterPro" id="IPR006626">
    <property type="entry name" value="PbH1"/>
</dbReference>
<feature type="chain" id="PRO_5019488816" description="Right-handed parallel beta-helix repeat-containing protein" evidence="1">
    <location>
        <begin position="25"/>
        <end position="868"/>
    </location>
</feature>
<dbReference type="AlphaFoldDB" id="A0A411HLQ3"/>
<evidence type="ECO:0000313" key="2">
    <source>
        <dbReference type="EMBL" id="QBB71459.1"/>
    </source>
</evidence>
<sequence length="868" mass="88851">MKFLAWVIAFCIGFGLLPQQQAHAIAPICVHHNDSAGLTQALANAVSSGISATIEVEQGTYTVPPTGWYYPFAPRQDISLLGGYIPSTNCQQRLITASPSTPTTNTVLDGQSQNGAAITFSLQQDNPGNLPYGTLVLEGFEIRNLQSTSNGKSSTGLYITHDVSDGYSGGIVFRYNWVHNVVTSGTVVQLDTGGALNFTNNLLDQNVGAYTTYVLSVARNTAPWRIVNNTIANNTGEGLALDQHGSYLQLFNNILYANSSFDLDAVGAVVELHADTYGTSTTSGSGSAGSGSITNHGYAFTGVNPGYDATTFHLNAGSGSINTGAAYAAVIPSQDLDGNPRWIGSNPDRGAFESNASDQAYWVVTNATDSSHATDATVNCNPGSTKCTLREAVTRANATGPSLIAFHLAGSCGPQLIALNSPLPAINNAITVDGYSQPGAASNTVSFDSGAAFNPVLCVIVRGSIGSNVSSAFVAGPTNFGAQLDVRGITFEGFAGAAVSLSQGTYHWIHGDSFGIETNNSPFVFSNAAGVLFGGGAIFNTLGGTAPADLNMLGKMSDATMAAVTINASSTNGHLGNQVVGNLIGMDQSHGAVPNQGTGLLLQNSDRNEIRGNVIVASALDGISLIGASSNWLHDNAIGTLPQAGFNYVSSLSNGGSGIVLSSGSANNAIGVFDKTAYQMGYSNVIQNNKGGPGVWLNTGAGVGNTVLSNSIGSNGPGSGSGGGALAIDFGPLGSAVGGGDAISIFQSYMLGSQTVLLNFVITGNGGDPYRIDFYANINPSSCDASGYGPAELPIQTYSVVLPGSGTVIQGYRAQLPVFGINQSPSYVTATATNLATSGGTSQVSNCATLLNDRVFADSFEAKSVSGG</sequence>